<name>A0ABQ5HNY0_9ASTR</name>
<gene>
    <name evidence="3" type="ORF">Tco_1070873</name>
</gene>
<reference evidence="3" key="2">
    <citation type="submission" date="2022-01" db="EMBL/GenBank/DDBJ databases">
        <authorList>
            <person name="Yamashiro T."/>
            <person name="Shiraishi A."/>
            <person name="Satake H."/>
            <person name="Nakayama K."/>
        </authorList>
    </citation>
    <scope>NUCLEOTIDE SEQUENCE</scope>
</reference>
<dbReference type="InterPro" id="IPR036396">
    <property type="entry name" value="Cyt_P450_sf"/>
</dbReference>
<evidence type="ECO:0000313" key="4">
    <source>
        <dbReference type="Proteomes" id="UP001151760"/>
    </source>
</evidence>
<dbReference type="PROSITE" id="PS00086">
    <property type="entry name" value="CYTOCHROME_P450"/>
    <property type="match status" value="1"/>
</dbReference>
<keyword evidence="2" id="KW-0408">Iron</keyword>
<dbReference type="InterPro" id="IPR002401">
    <property type="entry name" value="Cyt_P450_E_grp-I"/>
</dbReference>
<organism evidence="3 4">
    <name type="scientific">Tanacetum coccineum</name>
    <dbReference type="NCBI Taxonomy" id="301880"/>
    <lineage>
        <taxon>Eukaryota</taxon>
        <taxon>Viridiplantae</taxon>
        <taxon>Streptophyta</taxon>
        <taxon>Embryophyta</taxon>
        <taxon>Tracheophyta</taxon>
        <taxon>Spermatophyta</taxon>
        <taxon>Magnoliopsida</taxon>
        <taxon>eudicotyledons</taxon>
        <taxon>Gunneridae</taxon>
        <taxon>Pentapetalae</taxon>
        <taxon>asterids</taxon>
        <taxon>campanulids</taxon>
        <taxon>Asterales</taxon>
        <taxon>Asteraceae</taxon>
        <taxon>Asteroideae</taxon>
        <taxon>Anthemideae</taxon>
        <taxon>Anthemidinae</taxon>
        <taxon>Tanacetum</taxon>
    </lineage>
</organism>
<dbReference type="PRINTS" id="PR00463">
    <property type="entry name" value="EP450I"/>
</dbReference>
<dbReference type="InterPro" id="IPR017972">
    <property type="entry name" value="Cyt_P450_CS"/>
</dbReference>
<dbReference type="Proteomes" id="UP001151760">
    <property type="component" value="Unassembled WGS sequence"/>
</dbReference>
<dbReference type="EMBL" id="BQNB010019796">
    <property type="protein sequence ID" value="GJT89156.1"/>
    <property type="molecule type" value="Genomic_DNA"/>
</dbReference>
<comment type="similarity">
    <text evidence="2">Belongs to the cytochrome P450 family.</text>
</comment>
<keyword evidence="2" id="KW-0349">Heme</keyword>
<keyword evidence="1 2" id="KW-0560">Oxidoreductase</keyword>
<dbReference type="PANTHER" id="PTHR47951:SF7">
    <property type="entry name" value="FLAVONOID 3',5'-HYDROXYLASE-LIKE ISOFORM X1"/>
    <property type="match status" value="1"/>
</dbReference>
<sequence>MVAGTDTTTTLIEWAMTEILKNHSIMRRIQEELENVVGVNNMVKESHLLQLIYLDATIKETFRLHPVVPLGLPRLFWQSNGSSQLGQSLVFKPERFLSIEGTNKWDFTGNNMKFLPFGSGRRLCPGYPLAEKMQMCILASLLHSFNWTLPNGEEHNLFEKFGITLRKTNPLIVIPSQRLSDVSLYM</sequence>
<evidence type="ECO:0000256" key="1">
    <source>
        <dbReference type="ARBA" id="ARBA00023002"/>
    </source>
</evidence>
<dbReference type="PANTHER" id="PTHR47951">
    <property type="entry name" value="OS08G0547900 PROTEIN"/>
    <property type="match status" value="1"/>
</dbReference>
<proteinExistence type="inferred from homology"/>
<evidence type="ECO:0000313" key="3">
    <source>
        <dbReference type="EMBL" id="GJT89156.1"/>
    </source>
</evidence>
<dbReference type="SUPFAM" id="SSF48264">
    <property type="entry name" value="Cytochrome P450"/>
    <property type="match status" value="1"/>
</dbReference>
<protein>
    <submittedName>
        <fullName evidence="3">Cytochrome P450 76C1-like protein</fullName>
    </submittedName>
</protein>
<dbReference type="PRINTS" id="PR00385">
    <property type="entry name" value="P450"/>
</dbReference>
<keyword evidence="2" id="KW-0479">Metal-binding</keyword>
<evidence type="ECO:0000256" key="2">
    <source>
        <dbReference type="RuleBase" id="RU000461"/>
    </source>
</evidence>
<dbReference type="InterPro" id="IPR001128">
    <property type="entry name" value="Cyt_P450"/>
</dbReference>
<dbReference type="Gene3D" id="1.10.630.10">
    <property type="entry name" value="Cytochrome P450"/>
    <property type="match status" value="2"/>
</dbReference>
<accession>A0ABQ5HNY0</accession>
<keyword evidence="4" id="KW-1185">Reference proteome</keyword>
<reference evidence="3" key="1">
    <citation type="journal article" date="2022" name="Int. J. Mol. Sci.">
        <title>Draft Genome of Tanacetum Coccineum: Genomic Comparison of Closely Related Tanacetum-Family Plants.</title>
        <authorList>
            <person name="Yamashiro T."/>
            <person name="Shiraishi A."/>
            <person name="Nakayama K."/>
            <person name="Satake H."/>
        </authorList>
    </citation>
    <scope>NUCLEOTIDE SEQUENCE</scope>
</reference>
<keyword evidence="2" id="KW-0503">Monooxygenase</keyword>
<dbReference type="Pfam" id="PF00067">
    <property type="entry name" value="p450"/>
    <property type="match status" value="2"/>
</dbReference>
<comment type="caution">
    <text evidence="3">The sequence shown here is derived from an EMBL/GenBank/DDBJ whole genome shotgun (WGS) entry which is preliminary data.</text>
</comment>